<feature type="transmembrane region" description="Helical" evidence="7">
    <location>
        <begin position="138"/>
        <end position="159"/>
    </location>
</feature>
<keyword evidence="4 7" id="KW-0812">Transmembrane</keyword>
<feature type="transmembrane region" description="Helical" evidence="7">
    <location>
        <begin position="268"/>
        <end position="287"/>
    </location>
</feature>
<dbReference type="SUPFAM" id="SSF103473">
    <property type="entry name" value="MFS general substrate transporter"/>
    <property type="match status" value="1"/>
</dbReference>
<dbReference type="PANTHER" id="PTHR43124:SF3">
    <property type="entry name" value="CHLORAMPHENICOL EFFLUX PUMP RV0191"/>
    <property type="match status" value="1"/>
</dbReference>
<feature type="transmembrane region" description="Helical" evidence="7">
    <location>
        <begin position="81"/>
        <end position="101"/>
    </location>
</feature>
<evidence type="ECO:0000256" key="3">
    <source>
        <dbReference type="ARBA" id="ARBA00022475"/>
    </source>
</evidence>
<evidence type="ECO:0000259" key="8">
    <source>
        <dbReference type="PROSITE" id="PS50850"/>
    </source>
</evidence>
<reference evidence="9 10" key="1">
    <citation type="submission" date="2019-08" db="EMBL/GenBank/DDBJ databases">
        <title>Selenomonas sp. mPRGC5 and Selenomonas sp. mPRGC8 isolated from ruminal fluid of dairy goat (Capra hircus).</title>
        <authorList>
            <person name="Poothong S."/>
            <person name="Nuengjamnong C."/>
            <person name="Tanasupawat S."/>
        </authorList>
    </citation>
    <scope>NUCLEOTIDE SEQUENCE [LARGE SCALE GENOMIC DNA]</scope>
    <source>
        <strain evidence="10">mPRGC5</strain>
    </source>
</reference>
<dbReference type="Pfam" id="PF07690">
    <property type="entry name" value="MFS_1"/>
    <property type="match status" value="1"/>
</dbReference>
<comment type="subcellular location">
    <subcellularLocation>
        <location evidence="1">Cell membrane</location>
        <topology evidence="1">Multi-pass membrane protein</topology>
    </subcellularLocation>
</comment>
<dbReference type="GO" id="GO:0022857">
    <property type="term" value="F:transmembrane transporter activity"/>
    <property type="evidence" value="ECO:0007669"/>
    <property type="project" value="InterPro"/>
</dbReference>
<accession>A0A5D6WCG5</accession>
<evidence type="ECO:0000256" key="1">
    <source>
        <dbReference type="ARBA" id="ARBA00004651"/>
    </source>
</evidence>
<evidence type="ECO:0000256" key="7">
    <source>
        <dbReference type="SAM" id="Phobius"/>
    </source>
</evidence>
<dbReference type="Gene3D" id="1.20.1250.20">
    <property type="entry name" value="MFS general substrate transporter like domains"/>
    <property type="match status" value="1"/>
</dbReference>
<dbReference type="InterPro" id="IPR020846">
    <property type="entry name" value="MFS_dom"/>
</dbReference>
<dbReference type="EMBL" id="VTOY01000001">
    <property type="protein sequence ID" value="TYZ25182.1"/>
    <property type="molecule type" value="Genomic_DNA"/>
</dbReference>
<evidence type="ECO:0000256" key="2">
    <source>
        <dbReference type="ARBA" id="ARBA00022448"/>
    </source>
</evidence>
<feature type="transmembrane region" description="Helical" evidence="7">
    <location>
        <begin position="113"/>
        <end position="132"/>
    </location>
</feature>
<sequence>MGFIGILPYIAEDYDVTIVQAGWLISLFALGVAVAGPTMPLVMSRFNRKTVMVFILGLFTLCNVVAVFAEDFYVLLLARVIPAFFHPVYCAMAFSVAAALARPGEAPKAVAKINVGVSAGMVAGVPISNFLAEQISLSASMTFFAVATLLVLLATLWLVPSMPAKSRMSYGSQLAVLKKPQLWASIMAVVFLNGSIFGVFNYLADFLSVVSGVTPALVSLLLLVYGLCNILGSLLAGNLLTIRPLSVVKAFPLATAMLYGVMLGGGSVWPFMGVLVVMWGILGGINGNINQYWITKAAPEAPDFANGLFLTAANIGCVLGTTVGGWFIEGWGTEYVVLAGLVLCGAAALVVWGQCLMMKSASGLRIQAQKV</sequence>
<keyword evidence="3" id="KW-1003">Cell membrane</keyword>
<evidence type="ECO:0000256" key="5">
    <source>
        <dbReference type="ARBA" id="ARBA00022989"/>
    </source>
</evidence>
<dbReference type="OrthoDB" id="199773at2"/>
<feature type="domain" description="Major facilitator superfamily (MFS) profile" evidence="8">
    <location>
        <begin position="1"/>
        <end position="357"/>
    </location>
</feature>
<dbReference type="PANTHER" id="PTHR43124">
    <property type="entry name" value="PURINE EFFLUX PUMP PBUE"/>
    <property type="match status" value="1"/>
</dbReference>
<evidence type="ECO:0000313" key="9">
    <source>
        <dbReference type="EMBL" id="TYZ25182.1"/>
    </source>
</evidence>
<feature type="transmembrane region" description="Helical" evidence="7">
    <location>
        <begin position="308"/>
        <end position="329"/>
    </location>
</feature>
<dbReference type="InterPro" id="IPR050189">
    <property type="entry name" value="MFS_Efflux_Transporters"/>
</dbReference>
<evidence type="ECO:0000313" key="10">
    <source>
        <dbReference type="Proteomes" id="UP000323646"/>
    </source>
</evidence>
<dbReference type="InterPro" id="IPR036259">
    <property type="entry name" value="MFS_trans_sf"/>
</dbReference>
<feature type="transmembrane region" description="Helical" evidence="7">
    <location>
        <begin position="335"/>
        <end position="357"/>
    </location>
</feature>
<name>A0A5D6WCG5_9FIRM</name>
<evidence type="ECO:0000256" key="6">
    <source>
        <dbReference type="ARBA" id="ARBA00023136"/>
    </source>
</evidence>
<keyword evidence="5 7" id="KW-1133">Transmembrane helix</keyword>
<dbReference type="PROSITE" id="PS50850">
    <property type="entry name" value="MFS"/>
    <property type="match status" value="1"/>
</dbReference>
<dbReference type="CDD" id="cd17324">
    <property type="entry name" value="MFS_NepI_like"/>
    <property type="match status" value="1"/>
</dbReference>
<gene>
    <name evidence="9" type="ORF">FZ040_03590</name>
</gene>
<feature type="transmembrane region" description="Helical" evidence="7">
    <location>
        <begin position="51"/>
        <end position="69"/>
    </location>
</feature>
<dbReference type="AlphaFoldDB" id="A0A5D6WCG5"/>
<comment type="caution">
    <text evidence="9">The sequence shown here is derived from an EMBL/GenBank/DDBJ whole genome shotgun (WGS) entry which is preliminary data.</text>
</comment>
<feature type="transmembrane region" description="Helical" evidence="7">
    <location>
        <begin position="180"/>
        <end position="200"/>
    </location>
</feature>
<keyword evidence="6 7" id="KW-0472">Membrane</keyword>
<feature type="transmembrane region" description="Helical" evidence="7">
    <location>
        <begin position="240"/>
        <end position="262"/>
    </location>
</feature>
<protein>
    <submittedName>
        <fullName evidence="9">MFS transporter</fullName>
    </submittedName>
</protein>
<feature type="transmembrane region" description="Helical" evidence="7">
    <location>
        <begin position="20"/>
        <end position="39"/>
    </location>
</feature>
<proteinExistence type="predicted"/>
<dbReference type="Proteomes" id="UP000323646">
    <property type="component" value="Unassembled WGS sequence"/>
</dbReference>
<dbReference type="InterPro" id="IPR011701">
    <property type="entry name" value="MFS"/>
</dbReference>
<keyword evidence="10" id="KW-1185">Reference proteome</keyword>
<organism evidence="9 10">
    <name type="scientific">Selenomonas ruminis</name>
    <dbReference type="NCBI Taxonomy" id="2593411"/>
    <lineage>
        <taxon>Bacteria</taxon>
        <taxon>Bacillati</taxon>
        <taxon>Bacillota</taxon>
        <taxon>Negativicutes</taxon>
        <taxon>Selenomonadales</taxon>
        <taxon>Selenomonadaceae</taxon>
        <taxon>Selenomonas</taxon>
    </lineage>
</organism>
<keyword evidence="2" id="KW-0813">Transport</keyword>
<evidence type="ECO:0000256" key="4">
    <source>
        <dbReference type="ARBA" id="ARBA00022692"/>
    </source>
</evidence>
<dbReference type="GO" id="GO:0005886">
    <property type="term" value="C:plasma membrane"/>
    <property type="evidence" value="ECO:0007669"/>
    <property type="project" value="UniProtKB-SubCell"/>
</dbReference>
<feature type="transmembrane region" description="Helical" evidence="7">
    <location>
        <begin position="206"/>
        <end position="228"/>
    </location>
</feature>